<proteinExistence type="predicted"/>
<dbReference type="OrthoDB" id="1523489at2"/>
<accession>A0A1G7ABL9</accession>
<feature type="domain" description="FecR protein" evidence="1">
    <location>
        <begin position="149"/>
        <end position="234"/>
    </location>
</feature>
<dbReference type="Pfam" id="PF04773">
    <property type="entry name" value="FecR"/>
    <property type="match status" value="1"/>
</dbReference>
<dbReference type="Gene3D" id="2.60.120.1440">
    <property type="match status" value="1"/>
</dbReference>
<organism evidence="3 4">
    <name type="scientific">Dyadobacter soli</name>
    <dbReference type="NCBI Taxonomy" id="659014"/>
    <lineage>
        <taxon>Bacteria</taxon>
        <taxon>Pseudomonadati</taxon>
        <taxon>Bacteroidota</taxon>
        <taxon>Cytophagia</taxon>
        <taxon>Cytophagales</taxon>
        <taxon>Spirosomataceae</taxon>
        <taxon>Dyadobacter</taxon>
    </lineage>
</organism>
<keyword evidence="4" id="KW-1185">Reference proteome</keyword>
<dbReference type="RefSeq" id="WP_090147683.1">
    <property type="nucleotide sequence ID" value="NZ_FNAN01000003.1"/>
</dbReference>
<dbReference type="Proteomes" id="UP000198748">
    <property type="component" value="Unassembled WGS sequence"/>
</dbReference>
<feature type="domain" description="Protein FecR C-terminal" evidence="2">
    <location>
        <begin position="291"/>
        <end position="358"/>
    </location>
</feature>
<evidence type="ECO:0000259" key="1">
    <source>
        <dbReference type="Pfam" id="PF04773"/>
    </source>
</evidence>
<dbReference type="EMBL" id="FNAN01000003">
    <property type="protein sequence ID" value="SDE11445.1"/>
    <property type="molecule type" value="Genomic_DNA"/>
</dbReference>
<protein>
    <submittedName>
        <fullName evidence="3">FecR family protein</fullName>
    </submittedName>
</protein>
<gene>
    <name evidence="3" type="ORF">SAMN04487996_103380</name>
</gene>
<evidence type="ECO:0000313" key="4">
    <source>
        <dbReference type="Proteomes" id="UP000198748"/>
    </source>
</evidence>
<dbReference type="InterPro" id="IPR006860">
    <property type="entry name" value="FecR"/>
</dbReference>
<dbReference type="InterPro" id="IPR012373">
    <property type="entry name" value="Ferrdict_sens_TM"/>
</dbReference>
<dbReference type="AlphaFoldDB" id="A0A1G7ABL9"/>
<evidence type="ECO:0000259" key="2">
    <source>
        <dbReference type="Pfam" id="PF16344"/>
    </source>
</evidence>
<reference evidence="4" key="1">
    <citation type="submission" date="2016-10" db="EMBL/GenBank/DDBJ databases">
        <authorList>
            <person name="Varghese N."/>
            <person name="Submissions S."/>
        </authorList>
    </citation>
    <scope>NUCLEOTIDE SEQUENCE [LARGE SCALE GENOMIC DNA]</scope>
    <source>
        <strain evidence="4">DSM 25329</strain>
    </source>
</reference>
<dbReference type="InterPro" id="IPR032508">
    <property type="entry name" value="FecR_C"/>
</dbReference>
<dbReference type="PANTHER" id="PTHR30273:SF2">
    <property type="entry name" value="PROTEIN FECR"/>
    <property type="match status" value="1"/>
</dbReference>
<sequence>MSDYLTYEPEDFASDDFFIHWVKSTDIAAETFWQNWLETYPFKRPAVEAARQLALITQNLPEPHITEAELDALKESVFNEIDRAEPVRRPIWHYLPKWAAAACISALLLAAGWFITRENRQADASYPQLVARAAEKYDLIEVKNLTRAVRLVNLPDGSSVILKKGSMLSYPTAFDKASREVYLTGEAFFEIARNPEKPFFVHANQIITKVLGTSFNVHAYPHEQIRVSVKTGLVSVYKASGDDAKAAQSGHSLKGLLLSANQQAIYAGDRIVRASATQEAVSPVNEAVMTFEYEERPVGEIFAELEKAYGITVVYDTTVIGKCPVTASLTGEPLNEKLKLLCKAVRASYETVGGKIVVSGKGCE</sequence>
<name>A0A1G7ABL9_9BACT</name>
<dbReference type="STRING" id="659014.SAMN04487996_103380"/>
<dbReference type="Pfam" id="PF16344">
    <property type="entry name" value="FecR_C"/>
    <property type="match status" value="1"/>
</dbReference>
<evidence type="ECO:0000313" key="3">
    <source>
        <dbReference type="EMBL" id="SDE11445.1"/>
    </source>
</evidence>
<dbReference type="GO" id="GO:0016989">
    <property type="term" value="F:sigma factor antagonist activity"/>
    <property type="evidence" value="ECO:0007669"/>
    <property type="project" value="TreeGrafter"/>
</dbReference>
<dbReference type="Gene3D" id="3.55.50.30">
    <property type="match status" value="1"/>
</dbReference>
<dbReference type="PIRSF" id="PIRSF018266">
    <property type="entry name" value="FecR"/>
    <property type="match status" value="1"/>
</dbReference>
<dbReference type="PANTHER" id="PTHR30273">
    <property type="entry name" value="PERIPLASMIC SIGNAL SENSOR AND SIGMA FACTOR ACTIVATOR FECR-RELATED"/>
    <property type="match status" value="1"/>
</dbReference>